<evidence type="ECO:0000313" key="3">
    <source>
        <dbReference type="Proteomes" id="UP000067683"/>
    </source>
</evidence>
<dbReference type="InterPro" id="IPR036866">
    <property type="entry name" value="RibonucZ/Hydroxyglut_hydro"/>
</dbReference>
<protein>
    <submittedName>
        <fullName evidence="2">MBL fold metallo-hydrolase</fullName>
    </submittedName>
</protein>
<accession>A0A0U2ZGP4</accession>
<dbReference type="STRING" id="200991.AUC31_07600"/>
<organism evidence="2 3">
    <name type="scientific">Planococcus rifietoensis</name>
    <dbReference type="NCBI Taxonomy" id="200991"/>
    <lineage>
        <taxon>Bacteria</taxon>
        <taxon>Bacillati</taxon>
        <taxon>Bacillota</taxon>
        <taxon>Bacilli</taxon>
        <taxon>Bacillales</taxon>
        <taxon>Caryophanaceae</taxon>
        <taxon>Planococcus</taxon>
    </lineage>
</organism>
<keyword evidence="3" id="KW-1185">Reference proteome</keyword>
<dbReference type="InterPro" id="IPR001279">
    <property type="entry name" value="Metallo-B-lactamas"/>
</dbReference>
<feature type="domain" description="Metallo-beta-lactamase" evidence="1">
    <location>
        <begin position="37"/>
        <end position="248"/>
    </location>
</feature>
<dbReference type="PANTHER" id="PTHR42951:SF17">
    <property type="entry name" value="METALLO-BETA-LACTAMASE DOMAIN-CONTAINING PROTEIN"/>
    <property type="match status" value="1"/>
</dbReference>
<dbReference type="SMART" id="SM00849">
    <property type="entry name" value="Lactamase_B"/>
    <property type="match status" value="1"/>
</dbReference>
<dbReference type="RefSeq" id="WP_058381796.1">
    <property type="nucleotide sequence ID" value="NZ_CP013659.2"/>
</dbReference>
<dbReference type="PANTHER" id="PTHR42951">
    <property type="entry name" value="METALLO-BETA-LACTAMASE DOMAIN-CONTAINING"/>
    <property type="match status" value="1"/>
</dbReference>
<dbReference type="GO" id="GO:0016787">
    <property type="term" value="F:hydrolase activity"/>
    <property type="evidence" value="ECO:0007669"/>
    <property type="project" value="UniProtKB-KW"/>
</dbReference>
<sequence length="283" mass="31366">MFMERSTETEAIMPMTSIRSGSGIEIAPDTYCYTTKISNVFLIGNPSISPRWVLVDAGMPHSAEKILKEAENRFGPDQQLQSILLTHGHFDHVGALIDILEKHPVPVYAHPEEFPYLTGKEDYPEPDSTVEGGMVAKMSKTFPVKAIDISEHLVELPADGSIPDLPNWRWLHTPGHTKGHVSFFKDVGRVLIAGDAFVTVKQDSLYKVMRQKKEVHGPPVYLTTDWRAAWESVSKLVDLKPSFAATGHGKPMKGSVLAKGLVELADHFPELAVPSYGKFVHTK</sequence>
<dbReference type="Pfam" id="PF00753">
    <property type="entry name" value="Lactamase_B"/>
    <property type="match status" value="1"/>
</dbReference>
<evidence type="ECO:0000313" key="2">
    <source>
        <dbReference type="EMBL" id="ALS75089.1"/>
    </source>
</evidence>
<dbReference type="InterPro" id="IPR050855">
    <property type="entry name" value="NDM-1-like"/>
</dbReference>
<dbReference type="Gene3D" id="3.60.15.10">
    <property type="entry name" value="Ribonuclease Z/Hydroxyacylglutathione hydrolase-like"/>
    <property type="match status" value="1"/>
</dbReference>
<reference evidence="2" key="1">
    <citation type="submission" date="2016-01" db="EMBL/GenBank/DDBJ databases">
        <title>Complete genome of Planococcus rifietoensis type strain M8.</title>
        <authorList>
            <person name="See-Too W.S."/>
        </authorList>
    </citation>
    <scope>NUCLEOTIDE SEQUENCE [LARGE SCALE GENOMIC DNA]</scope>
    <source>
        <strain evidence="2">M8</strain>
    </source>
</reference>
<dbReference type="CDD" id="cd07721">
    <property type="entry name" value="yflN-like_MBL-fold"/>
    <property type="match status" value="1"/>
</dbReference>
<proteinExistence type="predicted"/>
<evidence type="ECO:0000259" key="1">
    <source>
        <dbReference type="SMART" id="SM00849"/>
    </source>
</evidence>
<gene>
    <name evidence="2" type="ORF">AUC31_07600</name>
</gene>
<dbReference type="KEGG" id="prt:AUC31_07600"/>
<dbReference type="SUPFAM" id="SSF56281">
    <property type="entry name" value="Metallo-hydrolase/oxidoreductase"/>
    <property type="match status" value="1"/>
</dbReference>
<name>A0A0U2ZGP4_9BACL</name>
<dbReference type="Proteomes" id="UP000067683">
    <property type="component" value="Chromosome"/>
</dbReference>
<dbReference type="AlphaFoldDB" id="A0A0U2ZGP4"/>
<dbReference type="EMBL" id="CP013659">
    <property type="protein sequence ID" value="ALS75089.1"/>
    <property type="molecule type" value="Genomic_DNA"/>
</dbReference>